<protein>
    <recommendedName>
        <fullName evidence="4">Nematode cuticle collagen N-terminal domain-containing protein</fullName>
    </recommendedName>
</protein>
<feature type="domain" description="Nematode cuticle collagen N-terminal" evidence="4">
    <location>
        <begin position="55"/>
        <end position="107"/>
    </location>
</feature>
<keyword evidence="3" id="KW-0812">Transmembrane</keyword>
<feature type="compositionally biased region" description="Basic and acidic residues" evidence="2">
    <location>
        <begin position="293"/>
        <end position="302"/>
    </location>
</feature>
<feature type="region of interest" description="Disordered" evidence="2">
    <location>
        <begin position="134"/>
        <end position="334"/>
    </location>
</feature>
<keyword evidence="1" id="KW-0677">Repeat</keyword>
<dbReference type="Proteomes" id="UP000030758">
    <property type="component" value="Unassembled WGS sequence"/>
</dbReference>
<feature type="compositionally biased region" description="Low complexity" evidence="2">
    <location>
        <begin position="194"/>
        <end position="203"/>
    </location>
</feature>
<keyword evidence="7" id="KW-1185">Reference proteome</keyword>
<dbReference type="PANTHER" id="PTHR24637">
    <property type="entry name" value="COLLAGEN"/>
    <property type="match status" value="1"/>
</dbReference>
<dbReference type="SMART" id="SM01088">
    <property type="entry name" value="Col_cuticle_N"/>
    <property type="match status" value="1"/>
</dbReference>
<keyword evidence="3" id="KW-1133">Transmembrane helix</keyword>
<evidence type="ECO:0000313" key="5">
    <source>
        <dbReference type="EMBL" id="KFD53727.1"/>
    </source>
</evidence>
<dbReference type="InterPro" id="IPR008160">
    <property type="entry name" value="Collagen"/>
</dbReference>
<dbReference type="EMBL" id="KL367477">
    <property type="protein sequence ID" value="KFD72442.1"/>
    <property type="molecule type" value="Genomic_DNA"/>
</dbReference>
<dbReference type="Pfam" id="PF01484">
    <property type="entry name" value="Col_cuticle_N"/>
    <property type="match status" value="1"/>
</dbReference>
<evidence type="ECO:0000259" key="4">
    <source>
        <dbReference type="SMART" id="SM01088"/>
    </source>
</evidence>
<dbReference type="PANTHER" id="PTHR24637:SF294">
    <property type="entry name" value="NEMATODE CUTICLE COLLAGEN N-TERMINAL DOMAIN-CONTAINING PROTEIN"/>
    <property type="match status" value="1"/>
</dbReference>
<keyword evidence="3" id="KW-0472">Membrane</keyword>
<name>A0A085NSJ6_9BILA</name>
<reference evidence="6 7" key="1">
    <citation type="journal article" date="2014" name="Nat. Genet.">
        <title>Genome and transcriptome of the porcine whipworm Trichuris suis.</title>
        <authorList>
            <person name="Jex A.R."/>
            <person name="Nejsum P."/>
            <person name="Schwarz E.M."/>
            <person name="Hu L."/>
            <person name="Young N.D."/>
            <person name="Hall R.S."/>
            <person name="Korhonen P.K."/>
            <person name="Liao S."/>
            <person name="Thamsborg S."/>
            <person name="Xia J."/>
            <person name="Xu P."/>
            <person name="Wang S."/>
            <person name="Scheerlinck J.P."/>
            <person name="Hofmann A."/>
            <person name="Sternberg P.W."/>
            <person name="Wang J."/>
            <person name="Gasser R.B."/>
        </authorList>
    </citation>
    <scope>NUCLEOTIDE SEQUENCE [LARGE SCALE GENOMIC DNA]</scope>
    <source>
        <strain evidence="6">DCEP-RM93F</strain>
        <strain evidence="5">DCEP-RM93M</strain>
    </source>
</reference>
<dbReference type="AlphaFoldDB" id="A0A085NSJ6"/>
<organism evidence="6">
    <name type="scientific">Trichuris suis</name>
    <name type="common">pig whipworm</name>
    <dbReference type="NCBI Taxonomy" id="68888"/>
    <lineage>
        <taxon>Eukaryota</taxon>
        <taxon>Metazoa</taxon>
        <taxon>Ecdysozoa</taxon>
        <taxon>Nematoda</taxon>
        <taxon>Enoplea</taxon>
        <taxon>Dorylaimia</taxon>
        <taxon>Trichinellida</taxon>
        <taxon>Trichuridae</taxon>
        <taxon>Trichuris</taxon>
    </lineage>
</organism>
<evidence type="ECO:0000313" key="7">
    <source>
        <dbReference type="Proteomes" id="UP000030764"/>
    </source>
</evidence>
<evidence type="ECO:0000256" key="2">
    <source>
        <dbReference type="SAM" id="MobiDB-lite"/>
    </source>
</evidence>
<dbReference type="EMBL" id="KL363214">
    <property type="protein sequence ID" value="KFD53727.1"/>
    <property type="molecule type" value="Genomic_DNA"/>
</dbReference>
<dbReference type="InterPro" id="IPR002486">
    <property type="entry name" value="Col_cuticle_N"/>
</dbReference>
<dbReference type="GO" id="GO:0042302">
    <property type="term" value="F:structural constituent of cuticle"/>
    <property type="evidence" value="ECO:0007669"/>
    <property type="project" value="InterPro"/>
</dbReference>
<feature type="compositionally biased region" description="Pro residues" evidence="2">
    <location>
        <begin position="204"/>
        <end position="228"/>
    </location>
</feature>
<sequence>MFPRKEIGYNSVMEQKVNKSSFPAGSFQGRNRDDFAFPFVSQRTGHSKGLKMSTAAAASAVFFSIGTLFCCLLFVPMLIQRMDNVRLDIRIDMDEFNVIAEDIMKELEIRGKPVYQPAKHRVARQISPQCHCEEDNACPPGPQGLPGEPGVDGEPGLDGEAGIPGLPGNFPPVPVSPDGKCRYCPPGPPGPIGAPGKPGLAGPKGPPGPPGRPGPDGKPGPKGQPGPPGKHGTPGKVGPMGPPGREGTLGRKGPAGEKGTRGEPGPPGPQGFPGMVGLPGKTGEPGPQGPPGKKGEPGRSGRDGPPGPVGDPGNDAQYCPCPPRTQSKQRRKKL</sequence>
<feature type="compositionally biased region" description="Low complexity" evidence="2">
    <location>
        <begin position="230"/>
        <end position="239"/>
    </location>
</feature>
<accession>A0A085NSJ6</accession>
<gene>
    <name evidence="5" type="ORF">M513_05432</name>
    <name evidence="6" type="ORF">M514_05432</name>
</gene>
<evidence type="ECO:0000256" key="1">
    <source>
        <dbReference type="ARBA" id="ARBA00022737"/>
    </source>
</evidence>
<feature type="compositionally biased region" description="Low complexity" evidence="2">
    <location>
        <begin position="272"/>
        <end position="285"/>
    </location>
</feature>
<dbReference type="Pfam" id="PF01391">
    <property type="entry name" value="Collagen"/>
    <property type="match status" value="2"/>
</dbReference>
<proteinExistence type="predicted"/>
<dbReference type="Proteomes" id="UP000030764">
    <property type="component" value="Unassembled WGS sequence"/>
</dbReference>
<evidence type="ECO:0000313" key="6">
    <source>
        <dbReference type="EMBL" id="KFD72442.1"/>
    </source>
</evidence>
<evidence type="ECO:0000256" key="3">
    <source>
        <dbReference type="SAM" id="Phobius"/>
    </source>
</evidence>
<feature type="transmembrane region" description="Helical" evidence="3">
    <location>
        <begin position="55"/>
        <end position="79"/>
    </location>
</feature>